<dbReference type="Proteomes" id="UP000052268">
    <property type="component" value="Unassembled WGS sequence"/>
</dbReference>
<dbReference type="EMBL" id="JACU01000002">
    <property type="protein sequence ID" value="KMS59329.1"/>
    <property type="molecule type" value="Genomic_DNA"/>
</dbReference>
<gene>
    <name evidence="1" type="ORF">V474_08960</name>
</gene>
<dbReference type="InterPro" id="IPR014710">
    <property type="entry name" value="RmlC-like_jellyroll"/>
</dbReference>
<name>A0A0J7Y5X1_9SPHN</name>
<dbReference type="AlphaFoldDB" id="A0A0J7Y5X1"/>
<organism evidence="1 2">
    <name type="scientific">Novosphingobium barchaimii LL02</name>
    <dbReference type="NCBI Taxonomy" id="1114963"/>
    <lineage>
        <taxon>Bacteria</taxon>
        <taxon>Pseudomonadati</taxon>
        <taxon>Pseudomonadota</taxon>
        <taxon>Alphaproteobacteria</taxon>
        <taxon>Sphingomonadales</taxon>
        <taxon>Sphingomonadaceae</taxon>
        <taxon>Novosphingobium</taxon>
    </lineage>
</organism>
<keyword evidence="2" id="KW-1185">Reference proteome</keyword>
<comment type="caution">
    <text evidence="1">The sequence shown here is derived from an EMBL/GenBank/DDBJ whole genome shotgun (WGS) entry which is preliminary data.</text>
</comment>
<evidence type="ECO:0000313" key="2">
    <source>
        <dbReference type="Proteomes" id="UP000052268"/>
    </source>
</evidence>
<sequence length="123" mass="13172">MTDQPIIETFESVEWKDFPNAPGVQYVDVEGSISSPGPFLARVRFPGGTDTPPHRHEAPFIDRNTVISGTLFVGIGETFDKSKGIAVPPGGVVAIPPGVAHFAWSDEETVVHVHGEGPWLPTA</sequence>
<dbReference type="InterPro" id="IPR011051">
    <property type="entry name" value="RmlC_Cupin_sf"/>
</dbReference>
<dbReference type="CDD" id="cd06989">
    <property type="entry name" value="cupin_DRT102"/>
    <property type="match status" value="1"/>
</dbReference>
<dbReference type="PATRIC" id="fig|1114963.3.peg.693"/>
<accession>A0A0J7Y5X1</accession>
<reference evidence="1 2" key="1">
    <citation type="journal article" date="2015" name="G3 (Bethesda)">
        <title>Insights into Ongoing Evolution of the Hexachlorocyclohexane Catabolic Pathway from Comparative Genomics of Ten Sphingomonadaceae Strains.</title>
        <authorList>
            <person name="Pearce S.L."/>
            <person name="Oakeshott J.G."/>
            <person name="Pandey G."/>
        </authorList>
    </citation>
    <scope>NUCLEOTIDE SEQUENCE [LARGE SCALE GENOMIC DNA]</scope>
    <source>
        <strain evidence="1 2">LL02</strain>
    </source>
</reference>
<dbReference type="Gene3D" id="2.60.120.10">
    <property type="entry name" value="Jelly Rolls"/>
    <property type="match status" value="1"/>
</dbReference>
<dbReference type="OrthoDB" id="7506908at2"/>
<dbReference type="RefSeq" id="WP_059150105.1">
    <property type="nucleotide sequence ID" value="NZ_KQ130452.1"/>
</dbReference>
<dbReference type="SUPFAM" id="SSF51182">
    <property type="entry name" value="RmlC-like cupins"/>
    <property type="match status" value="1"/>
</dbReference>
<protein>
    <submittedName>
        <fullName evidence="1">Anti-ECF sigma factor ChrR</fullName>
    </submittedName>
</protein>
<proteinExistence type="predicted"/>
<evidence type="ECO:0000313" key="1">
    <source>
        <dbReference type="EMBL" id="KMS59329.1"/>
    </source>
</evidence>